<evidence type="ECO:0000256" key="2">
    <source>
        <dbReference type="SAM" id="Phobius"/>
    </source>
</evidence>
<comment type="caution">
    <text evidence="3">The sequence shown here is derived from an EMBL/GenBank/DDBJ whole genome shotgun (WGS) entry which is preliminary data.</text>
</comment>
<feature type="repeat" description="TPR" evidence="1">
    <location>
        <begin position="123"/>
        <end position="156"/>
    </location>
</feature>
<dbReference type="InterPro" id="IPR019734">
    <property type="entry name" value="TPR_rpt"/>
</dbReference>
<keyword evidence="2" id="KW-0812">Transmembrane</keyword>
<dbReference type="SUPFAM" id="SSF48452">
    <property type="entry name" value="TPR-like"/>
    <property type="match status" value="2"/>
</dbReference>
<dbReference type="PROSITE" id="PS50293">
    <property type="entry name" value="TPR_REGION"/>
    <property type="match status" value="1"/>
</dbReference>
<dbReference type="PROSITE" id="PS50005">
    <property type="entry name" value="TPR"/>
    <property type="match status" value="1"/>
</dbReference>
<dbReference type="PANTHER" id="PTHR46014:SF1">
    <property type="entry name" value="TETRATRICOPEPTIDE REPEAT PROTEIN 1"/>
    <property type="match status" value="1"/>
</dbReference>
<proteinExistence type="predicted"/>
<dbReference type="AlphaFoldDB" id="A0AAD9H0P3"/>
<dbReference type="SMART" id="SM00028">
    <property type="entry name" value="TPR"/>
    <property type="match status" value="5"/>
</dbReference>
<name>A0AAD9H0P3_9STRA</name>
<dbReference type="EMBL" id="JASMQC010000001">
    <property type="protein sequence ID" value="KAK1947743.1"/>
    <property type="molecule type" value="Genomic_DNA"/>
</dbReference>
<accession>A0AAD9H0P3</accession>
<keyword evidence="4" id="KW-1185">Reference proteome</keyword>
<evidence type="ECO:0000313" key="4">
    <source>
        <dbReference type="Proteomes" id="UP001259832"/>
    </source>
</evidence>
<protein>
    <submittedName>
        <fullName evidence="3">Uncharacterized protein</fullName>
    </submittedName>
</protein>
<keyword evidence="2" id="KW-1133">Transmembrane helix</keyword>
<dbReference type="PANTHER" id="PTHR46014">
    <property type="entry name" value="TETRATRICOPEPTIDE REPEAT PROTEIN 1"/>
    <property type="match status" value="1"/>
</dbReference>
<feature type="transmembrane region" description="Helical" evidence="2">
    <location>
        <begin position="703"/>
        <end position="724"/>
    </location>
</feature>
<dbReference type="InterPro" id="IPR052769">
    <property type="entry name" value="TPR_domain_protein"/>
</dbReference>
<organism evidence="3 4">
    <name type="scientific">Phytophthora citrophthora</name>
    <dbReference type="NCBI Taxonomy" id="4793"/>
    <lineage>
        <taxon>Eukaryota</taxon>
        <taxon>Sar</taxon>
        <taxon>Stramenopiles</taxon>
        <taxon>Oomycota</taxon>
        <taxon>Peronosporomycetes</taxon>
        <taxon>Peronosporales</taxon>
        <taxon>Peronosporaceae</taxon>
        <taxon>Phytophthora</taxon>
    </lineage>
</organism>
<evidence type="ECO:0000256" key="1">
    <source>
        <dbReference type="PROSITE-ProRule" id="PRU00339"/>
    </source>
</evidence>
<reference evidence="3" key="1">
    <citation type="submission" date="2023-08" db="EMBL/GenBank/DDBJ databases">
        <title>Reference Genome Resource for the Citrus Pathogen Phytophthora citrophthora.</title>
        <authorList>
            <person name="Moller H."/>
            <person name="Coetzee B."/>
            <person name="Rose L.J."/>
            <person name="Van Niekerk J.M."/>
        </authorList>
    </citation>
    <scope>NUCLEOTIDE SEQUENCE</scope>
    <source>
        <strain evidence="3">STE-U-9442</strain>
    </source>
</reference>
<dbReference type="Pfam" id="PF13181">
    <property type="entry name" value="TPR_8"/>
    <property type="match status" value="1"/>
</dbReference>
<dbReference type="InterPro" id="IPR011990">
    <property type="entry name" value="TPR-like_helical_dom_sf"/>
</dbReference>
<evidence type="ECO:0000313" key="3">
    <source>
        <dbReference type="EMBL" id="KAK1947743.1"/>
    </source>
</evidence>
<dbReference type="Gene3D" id="1.25.40.10">
    <property type="entry name" value="Tetratricopeptide repeat domain"/>
    <property type="match status" value="3"/>
</dbReference>
<keyword evidence="1" id="KW-0802">TPR repeat</keyword>
<dbReference type="Proteomes" id="UP001259832">
    <property type="component" value="Unassembled WGS sequence"/>
</dbReference>
<sequence>MANKSGDVTDEEDFDVDVDAQARLQTVLLGMKQQADELLLSNQLDKALTLYRELLMHLTRSQVTLLQQREMVVSCRMNVLAALSKARRWSSVVTEAAETLAVFAELKEVQEVTDDQGEDHVLARAYYFRGFAFLKLGTLLQAQQDFRRALELNPDDETVQSDYKELVVALQAEQRVKQFLATSMKFFQAGNYKAAVESCVSALRESQSLRKTELTGLIHGNLAAIYVKMKDDAKAIDHYKRTMLLSRCGDKPTAAQNERVFDILDSLAGCYSRKRDYSSALSVIEDQIKLFPSCPERQDREAMMYLNGGRICYTMGRYTQAEEHLEKGHSVAQEATNQLDIALNCAYWLSKSFAKDNLAEEAMKTLDAAIPAAEEEVNTAAIADLLEKLLLARLDLLDPQTNASSGQSAVFKSQLRESQLWQTLTFFEEKRLVCGHVRAAEVLFNFLKAKEGPKSEEDRSELMRAVALVDCVDIGKLSTVDATSLMRLAVAKVGMMLDQSPGDAKKLLTKLTRELELPGGADPSCRQKLRVTALQKLAEVYVHDEKEESDDEIRNLLEESVDAIRDDDETASKEILVVLLPKIGRWKAARGDLVGAEETLEESVELLRGFSESDVNRLFEAFVGLCVIQIRLGMLEEASHVMKEIETLPIDQNANELAVIKDRLEMSMAAARRNTQTKKSPRFENNNTASSSHSFLCGVDQLWWGRWCGPLVACIAAVVVALLFS</sequence>
<keyword evidence="2" id="KW-0472">Membrane</keyword>
<gene>
    <name evidence="3" type="ORF">P3T76_000033</name>
</gene>